<dbReference type="SUPFAM" id="SSF82199">
    <property type="entry name" value="SET domain"/>
    <property type="match status" value="1"/>
</dbReference>
<dbReference type="EC" id="2.1.1.-" evidence="4"/>
<evidence type="ECO:0000256" key="3">
    <source>
        <dbReference type="ARBA" id="ARBA00022691"/>
    </source>
</evidence>
<dbReference type="GeneID" id="95977170"/>
<dbReference type="InterPro" id="IPR036464">
    <property type="entry name" value="Rubisco_LSMT_subst-bd_sf"/>
</dbReference>
<keyword evidence="2 4" id="KW-0808">Transferase</keyword>
<sequence length="476" mass="54093">MDDDFSERTRSFLSWFQSRRSNISPKIQLADLRYRNSGRGVVATQDIAQDEQLFSISRSDILSVENSRFAHTEVGKSILADLDDQWTPLILVMIFEFLSGDDSQWKPYFDILPTHFNSLMFWSDDELGQLQASAVRQKIGREEANEMFSEKIIPLVRRNTLALFLDASSISDADLLYLAHRMGSTIMSYAFDLEKDPSQQEVDEDGYASDEEEAFLPKGMIPLADMLNADAGKNNARLFYEKSVVTMRALKPIAAGEEIFNDYGPLPRADLLRRYGYITQGHAIYDVVEIPRQLVIDVFRALAPDHPPQTSQEALVTLHCPKSEMTDASLERKFEYLDEYEALDDGYDLSRSPDEGLIPAMLLSLIWTLDLSAADFDSKKDSKPRQASLDPKKKDSMRFFAVLCHIVEARLNQYTTTLADDEQLALVVEQTALNDISEYRKAMALHVRIGEKQILHSALLQLTNARDEAIRKHGRD</sequence>
<dbReference type="InterPro" id="IPR046341">
    <property type="entry name" value="SET_dom_sf"/>
</dbReference>
<accession>A0ABR3PEU2</accession>
<dbReference type="EMBL" id="JBFMKM010000008">
    <property type="protein sequence ID" value="KAL1304478.1"/>
    <property type="molecule type" value="Genomic_DNA"/>
</dbReference>
<comment type="function">
    <text evidence="4">S-adenosyl-L-methionine-dependent protein-lysine N-methyltransferase that monomethylates 60S ribosomal protein L42.</text>
</comment>
<organism evidence="6 7">
    <name type="scientific">Neodothiora populina</name>
    <dbReference type="NCBI Taxonomy" id="2781224"/>
    <lineage>
        <taxon>Eukaryota</taxon>
        <taxon>Fungi</taxon>
        <taxon>Dikarya</taxon>
        <taxon>Ascomycota</taxon>
        <taxon>Pezizomycotina</taxon>
        <taxon>Dothideomycetes</taxon>
        <taxon>Dothideomycetidae</taxon>
        <taxon>Dothideales</taxon>
        <taxon>Dothioraceae</taxon>
        <taxon>Neodothiora</taxon>
    </lineage>
</organism>
<feature type="domain" description="SET" evidence="5">
    <location>
        <begin position="25"/>
        <end position="264"/>
    </location>
</feature>
<dbReference type="SUPFAM" id="SSF81822">
    <property type="entry name" value="RuBisCo LSMT C-terminal, substrate-binding domain"/>
    <property type="match status" value="1"/>
</dbReference>
<keyword evidence="1 4" id="KW-0489">Methyltransferase</keyword>
<reference evidence="6 7" key="1">
    <citation type="submission" date="2024-07" db="EMBL/GenBank/DDBJ databases">
        <title>Draft sequence of the Neodothiora populina.</title>
        <authorList>
            <person name="Drown D.D."/>
            <person name="Schuette U.S."/>
            <person name="Buechlein A.B."/>
            <person name="Rusch D.R."/>
            <person name="Winton L.W."/>
            <person name="Adams G.A."/>
        </authorList>
    </citation>
    <scope>NUCLEOTIDE SEQUENCE [LARGE SCALE GENOMIC DNA]</scope>
    <source>
        <strain evidence="6 7">CPC 39397</strain>
    </source>
</reference>
<comment type="similarity">
    <text evidence="4">Belongs to the class V-like SAM-binding methyltransferase superfamily. Histone-lysine methyltransferase family. SETD6 subfamily.</text>
</comment>
<dbReference type="Proteomes" id="UP001562354">
    <property type="component" value="Unassembled WGS sequence"/>
</dbReference>
<name>A0ABR3PEU2_9PEZI</name>
<dbReference type="PROSITE" id="PS50280">
    <property type="entry name" value="SET"/>
    <property type="match status" value="1"/>
</dbReference>
<dbReference type="PIRSF" id="PIRSF011771">
    <property type="entry name" value="RMS1_SET"/>
    <property type="match status" value="1"/>
</dbReference>
<comment type="subcellular location">
    <subcellularLocation>
        <location evidence="4">Nucleus</location>
    </subcellularLocation>
</comment>
<keyword evidence="3 4" id="KW-0949">S-adenosyl-L-methionine</keyword>
<dbReference type="InterPro" id="IPR011383">
    <property type="entry name" value="N-lys_methylase_SETD6"/>
</dbReference>
<dbReference type="Pfam" id="PF09273">
    <property type="entry name" value="Rubis-subs-bind"/>
    <property type="match status" value="1"/>
</dbReference>
<dbReference type="InterPro" id="IPR001214">
    <property type="entry name" value="SET_dom"/>
</dbReference>
<keyword evidence="4" id="KW-0539">Nucleus</keyword>
<evidence type="ECO:0000313" key="6">
    <source>
        <dbReference type="EMBL" id="KAL1304478.1"/>
    </source>
</evidence>
<dbReference type="RefSeq" id="XP_069200753.1">
    <property type="nucleotide sequence ID" value="XM_069342945.1"/>
</dbReference>
<dbReference type="PANTHER" id="PTHR13271">
    <property type="entry name" value="UNCHARACTERIZED PUTATIVE METHYLTRANSFERASE"/>
    <property type="match status" value="1"/>
</dbReference>
<keyword evidence="7" id="KW-1185">Reference proteome</keyword>
<evidence type="ECO:0000256" key="4">
    <source>
        <dbReference type="PIRNR" id="PIRNR011771"/>
    </source>
</evidence>
<dbReference type="InterPro" id="IPR015353">
    <property type="entry name" value="Rubisco_LSMT_subst-bd"/>
</dbReference>
<evidence type="ECO:0000256" key="1">
    <source>
        <dbReference type="ARBA" id="ARBA00022603"/>
    </source>
</evidence>
<dbReference type="Gene3D" id="3.90.1410.10">
    <property type="entry name" value="set domain protein methyltransferase, domain 1"/>
    <property type="match status" value="1"/>
</dbReference>
<gene>
    <name evidence="6" type="ORF">AAFC00_003469</name>
</gene>
<dbReference type="InterPro" id="IPR050600">
    <property type="entry name" value="SETD3_SETD6_MTase"/>
</dbReference>
<protein>
    <recommendedName>
        <fullName evidence="4">Ribosomal lysine N-methyltransferase 4</fullName>
        <ecNumber evidence="4">2.1.1.-</ecNumber>
    </recommendedName>
</protein>
<proteinExistence type="inferred from homology"/>
<comment type="caution">
    <text evidence="6">The sequence shown here is derived from an EMBL/GenBank/DDBJ whole genome shotgun (WGS) entry which is preliminary data.</text>
</comment>
<evidence type="ECO:0000256" key="2">
    <source>
        <dbReference type="ARBA" id="ARBA00022679"/>
    </source>
</evidence>
<dbReference type="PANTHER" id="PTHR13271:SF34">
    <property type="entry name" value="N-LYSINE METHYLTRANSFERASE SETD6"/>
    <property type="match status" value="1"/>
</dbReference>
<evidence type="ECO:0000259" key="5">
    <source>
        <dbReference type="PROSITE" id="PS50280"/>
    </source>
</evidence>
<evidence type="ECO:0000313" key="7">
    <source>
        <dbReference type="Proteomes" id="UP001562354"/>
    </source>
</evidence>
<dbReference type="Pfam" id="PF00856">
    <property type="entry name" value="SET"/>
    <property type="match status" value="1"/>
</dbReference>
<dbReference type="Gene3D" id="3.90.1420.10">
    <property type="entry name" value="Rubisco LSMT, substrate-binding domain"/>
    <property type="match status" value="1"/>
</dbReference>